<name>A0ACB0L7E1_TRIPR</name>
<dbReference type="EMBL" id="CASHSV030000513">
    <property type="protein sequence ID" value="CAJ2665329.1"/>
    <property type="molecule type" value="Genomic_DNA"/>
</dbReference>
<evidence type="ECO:0000313" key="1">
    <source>
        <dbReference type="EMBL" id="CAJ2665329.1"/>
    </source>
</evidence>
<accession>A0ACB0L7E1</accession>
<organism evidence="1 2">
    <name type="scientific">Trifolium pratense</name>
    <name type="common">Red clover</name>
    <dbReference type="NCBI Taxonomy" id="57577"/>
    <lineage>
        <taxon>Eukaryota</taxon>
        <taxon>Viridiplantae</taxon>
        <taxon>Streptophyta</taxon>
        <taxon>Embryophyta</taxon>
        <taxon>Tracheophyta</taxon>
        <taxon>Spermatophyta</taxon>
        <taxon>Magnoliopsida</taxon>
        <taxon>eudicotyledons</taxon>
        <taxon>Gunneridae</taxon>
        <taxon>Pentapetalae</taxon>
        <taxon>rosids</taxon>
        <taxon>fabids</taxon>
        <taxon>Fabales</taxon>
        <taxon>Fabaceae</taxon>
        <taxon>Papilionoideae</taxon>
        <taxon>50 kb inversion clade</taxon>
        <taxon>NPAAA clade</taxon>
        <taxon>Hologalegina</taxon>
        <taxon>IRL clade</taxon>
        <taxon>Trifolieae</taxon>
        <taxon>Trifolium</taxon>
    </lineage>
</organism>
<comment type="caution">
    <text evidence="1">The sequence shown here is derived from an EMBL/GenBank/DDBJ whole genome shotgun (WGS) entry which is preliminary data.</text>
</comment>
<proteinExistence type="predicted"/>
<reference evidence="1" key="1">
    <citation type="submission" date="2023-10" db="EMBL/GenBank/DDBJ databases">
        <authorList>
            <person name="Rodriguez Cubillos JULIANA M."/>
            <person name="De Vega J."/>
        </authorList>
    </citation>
    <scope>NUCLEOTIDE SEQUENCE</scope>
</reference>
<dbReference type="Proteomes" id="UP001177021">
    <property type="component" value="Unassembled WGS sequence"/>
</dbReference>
<sequence length="241" mass="26950">MVLNYFVFGYIFAFIILYLFFSGQARARTGKLAQKKGQKEGGVMTAKVVEQQADTVKDSKVLMRSYRSKSDDATCAHNGIMATIINDLSGSFRSFRKEQDRDLFNHGKELFDQNYDWIREDKERLMLDHGKERCAGGALDDGCSKEKVNDGSSKEQVNESVLGTASSEVMFAATKKTEFVAEAVVAEALGLCWGLQIARDLNLGNIIFEMDASLVMDCFKDLLSLSSIDHFIVDCKELFLV</sequence>
<keyword evidence="2" id="KW-1185">Reference proteome</keyword>
<gene>
    <name evidence="1" type="ORF">MILVUS5_LOCUS30330</name>
</gene>
<protein>
    <submittedName>
        <fullName evidence="1">Uncharacterized protein</fullName>
    </submittedName>
</protein>
<evidence type="ECO:0000313" key="2">
    <source>
        <dbReference type="Proteomes" id="UP001177021"/>
    </source>
</evidence>